<feature type="region of interest" description="Disordered" evidence="1">
    <location>
        <begin position="325"/>
        <end position="606"/>
    </location>
</feature>
<keyword evidence="2" id="KW-0732">Signal</keyword>
<dbReference type="PANTHER" id="PTHR38731:SF3">
    <property type="entry name" value="BLL6125 PROTEIN"/>
    <property type="match status" value="1"/>
</dbReference>
<dbReference type="Pfam" id="PF04773">
    <property type="entry name" value="FecR"/>
    <property type="match status" value="1"/>
</dbReference>
<dbReference type="InterPro" id="IPR046535">
    <property type="entry name" value="DUF6600"/>
</dbReference>
<evidence type="ECO:0000313" key="4">
    <source>
        <dbReference type="EMBL" id="MBI2677332.1"/>
    </source>
</evidence>
<reference evidence="4" key="1">
    <citation type="submission" date="2020-07" db="EMBL/GenBank/DDBJ databases">
        <title>Huge and variable diversity of episymbiotic CPR bacteria and DPANN archaea in groundwater ecosystems.</title>
        <authorList>
            <person name="He C.Y."/>
            <person name="Keren R."/>
            <person name="Whittaker M."/>
            <person name="Farag I.F."/>
            <person name="Doudna J."/>
            <person name="Cate J.H.D."/>
            <person name="Banfield J.F."/>
        </authorList>
    </citation>
    <scope>NUCLEOTIDE SEQUENCE</scope>
    <source>
        <strain evidence="4">NC_groundwater_580_Pr5_B-0.1um_64_19</strain>
    </source>
</reference>
<feature type="compositionally biased region" description="Gly residues" evidence="1">
    <location>
        <begin position="339"/>
        <end position="349"/>
    </location>
</feature>
<feature type="compositionally biased region" description="Low complexity" evidence="1">
    <location>
        <begin position="380"/>
        <end position="404"/>
    </location>
</feature>
<evidence type="ECO:0000313" key="5">
    <source>
        <dbReference type="Proteomes" id="UP000779809"/>
    </source>
</evidence>
<name>A0A932A6I7_9BACT</name>
<feature type="domain" description="FecR protein" evidence="3">
    <location>
        <begin position="66"/>
        <end position="162"/>
    </location>
</feature>
<dbReference type="Gene3D" id="2.60.120.1440">
    <property type="match status" value="1"/>
</dbReference>
<feature type="signal peptide" evidence="2">
    <location>
        <begin position="1"/>
        <end position="24"/>
    </location>
</feature>
<gene>
    <name evidence="4" type="ORF">HYX28_00970</name>
</gene>
<dbReference type="PANTHER" id="PTHR38731">
    <property type="entry name" value="LIPL45-RELATED LIPOPROTEIN-RELATED"/>
    <property type="match status" value="1"/>
</dbReference>
<comment type="caution">
    <text evidence="4">The sequence shown here is derived from an EMBL/GenBank/DDBJ whole genome shotgun (WGS) entry which is preliminary data.</text>
</comment>
<protein>
    <submittedName>
        <fullName evidence="4">FecR domain-containing protein</fullName>
    </submittedName>
</protein>
<dbReference type="EMBL" id="JACPNR010000004">
    <property type="protein sequence ID" value="MBI2677332.1"/>
    <property type="molecule type" value="Genomic_DNA"/>
</dbReference>
<feature type="chain" id="PRO_5037120333" evidence="2">
    <location>
        <begin position="25"/>
        <end position="606"/>
    </location>
</feature>
<feature type="compositionally biased region" description="Basic and acidic residues" evidence="1">
    <location>
        <begin position="429"/>
        <end position="450"/>
    </location>
</feature>
<feature type="compositionally biased region" description="Basic and acidic residues" evidence="1">
    <location>
        <begin position="366"/>
        <end position="377"/>
    </location>
</feature>
<evidence type="ECO:0000256" key="1">
    <source>
        <dbReference type="SAM" id="MobiDB-lite"/>
    </source>
</evidence>
<evidence type="ECO:0000256" key="2">
    <source>
        <dbReference type="SAM" id="SignalP"/>
    </source>
</evidence>
<dbReference type="InterPro" id="IPR006860">
    <property type="entry name" value="FecR"/>
</dbReference>
<dbReference type="AlphaFoldDB" id="A0A932A6I7"/>
<accession>A0A932A6I7</accession>
<dbReference type="Proteomes" id="UP000779809">
    <property type="component" value="Unassembled WGS sequence"/>
</dbReference>
<sequence length="606" mass="64755">MHPRLGQGLVLATLVCALAAGAFAQVDSNARIVRISFVQGDVRMDRPGAEGLNTAFLNMPVIAGSRIVTGSDGYAELEFEAGGTVRLTPNSELNVRELGLRGDNKVSLLDFMSGIAYFNVKQDSDDDFRVTLSGQELRVPKSSRFRIRLQRDSAEIAVTKGELQLAGGEHDVRIKKNETLLLDFQDRGRYFLAKNVAPLSFDTWDQERGAYRDRYVATSNSYRGYSNSYSYGVSDLNYYGSYMNMPGYGYVWRPYGYDISWDPFMDGAWVWYPGYGYTWVSGYSWGWMPYRYGRWVYVSGYGWMWQPGNQWRRWHTRSTVYNPPHNYRRPTPPIYPPASGGGPGGGGGRVVVVGKGAYHGSGVSDPRFRKDGGDNAHVRGSGIPPNNSSTNNGSATNGSANNGGVTPGVRADLPSVLAPGVDSNSNVRQELRRVHGDDLGPVRARGRSEDNAVTSAATVTSTGNASTTSNAGGSTTTMGNTSGATTTTTTTVTTTVATPAPVQPPVVNAPPIRSDNGGRPAAPAESAPASTRSTSGYTPRSTGSGSGASSRPASTYYPPSSSSGGSSSGSSRSSSSLTSQPSRSTSSSSSGRQSSSPPPQRRNNPK</sequence>
<evidence type="ECO:0000259" key="3">
    <source>
        <dbReference type="Pfam" id="PF04773"/>
    </source>
</evidence>
<proteinExistence type="predicted"/>
<dbReference type="Pfam" id="PF20245">
    <property type="entry name" value="DUF6600"/>
    <property type="match status" value="1"/>
</dbReference>
<organism evidence="4 5">
    <name type="scientific">Candidatus Korobacter versatilis</name>
    <dbReference type="NCBI Taxonomy" id="658062"/>
    <lineage>
        <taxon>Bacteria</taxon>
        <taxon>Pseudomonadati</taxon>
        <taxon>Acidobacteriota</taxon>
        <taxon>Terriglobia</taxon>
        <taxon>Terriglobales</taxon>
        <taxon>Candidatus Korobacteraceae</taxon>
        <taxon>Candidatus Korobacter</taxon>
    </lineage>
</organism>
<feature type="compositionally biased region" description="Low complexity" evidence="1">
    <location>
        <begin position="519"/>
        <end position="595"/>
    </location>
</feature>
<feature type="compositionally biased region" description="Low complexity" evidence="1">
    <location>
        <begin position="451"/>
        <end position="500"/>
    </location>
</feature>